<dbReference type="FunFam" id="3.40.605.10:FF:000005">
    <property type="entry name" value="Succinate-semialdehyde dehydrogenase I"/>
    <property type="match status" value="1"/>
</dbReference>
<evidence type="ECO:0000313" key="14">
    <source>
        <dbReference type="Proteomes" id="UP000650582"/>
    </source>
</evidence>
<dbReference type="Gene3D" id="3.40.605.10">
    <property type="entry name" value="Aldehyde Dehydrogenase, Chain A, domain 1"/>
    <property type="match status" value="1"/>
</dbReference>
<dbReference type="EC" id="1.2.1.16" evidence="11"/>
<evidence type="ECO:0000259" key="12">
    <source>
        <dbReference type="PROSITE" id="PS50908"/>
    </source>
</evidence>
<dbReference type="Proteomes" id="UP000650582">
    <property type="component" value="Unassembled WGS sequence"/>
</dbReference>
<dbReference type="Pfam" id="PF01205">
    <property type="entry name" value="Impact_N"/>
    <property type="match status" value="1"/>
</dbReference>
<dbReference type="Pfam" id="PF00171">
    <property type="entry name" value="Aldedh"/>
    <property type="match status" value="1"/>
</dbReference>
<dbReference type="SUPFAM" id="SSF54495">
    <property type="entry name" value="UBC-like"/>
    <property type="match status" value="1"/>
</dbReference>
<evidence type="ECO:0000256" key="1">
    <source>
        <dbReference type="ARBA" id="ARBA00004496"/>
    </source>
</evidence>
<dbReference type="UniPathway" id="UPA00733"/>
<dbReference type="EMBL" id="JACYCC010000036">
    <property type="protein sequence ID" value="KAF8681544.1"/>
    <property type="molecule type" value="Genomic_DNA"/>
</dbReference>
<comment type="caution">
    <text evidence="13">The sequence shown here is derived from an EMBL/GenBank/DDBJ whole genome shotgun (WGS) entry which is preliminary data.</text>
</comment>
<keyword evidence="8" id="KW-0346">Stress response</keyword>
<proteinExistence type="inferred from homology"/>
<evidence type="ECO:0000256" key="10">
    <source>
        <dbReference type="ARBA" id="ARBA00052698"/>
    </source>
</evidence>
<feature type="domain" description="RWD" evidence="12">
    <location>
        <begin position="33"/>
        <end position="153"/>
    </location>
</feature>
<keyword evidence="7" id="KW-0560">Oxidoreductase</keyword>
<comment type="catalytic activity">
    <reaction evidence="9">
        <text>succinate semialdehyde + NADP(+) + H2O = succinate + NADPH + 2 H(+)</text>
        <dbReference type="Rhea" id="RHEA:13213"/>
        <dbReference type="ChEBI" id="CHEBI:15377"/>
        <dbReference type="ChEBI" id="CHEBI:15378"/>
        <dbReference type="ChEBI" id="CHEBI:30031"/>
        <dbReference type="ChEBI" id="CHEBI:57706"/>
        <dbReference type="ChEBI" id="CHEBI:57783"/>
        <dbReference type="ChEBI" id="CHEBI:58349"/>
        <dbReference type="EC" id="1.2.1.16"/>
    </reaction>
</comment>
<evidence type="ECO:0000313" key="13">
    <source>
        <dbReference type="EMBL" id="KAF8681544.1"/>
    </source>
</evidence>
<dbReference type="InterPro" id="IPR015590">
    <property type="entry name" value="Aldehyde_DH_dom"/>
</dbReference>
<dbReference type="AlphaFoldDB" id="A0A8H7HAK6"/>
<dbReference type="InterPro" id="IPR020568">
    <property type="entry name" value="Ribosomal_Su5_D2-typ_SF"/>
</dbReference>
<dbReference type="FunFam" id="3.40.309.10:FF:000004">
    <property type="entry name" value="Succinate-semialdehyde dehydrogenase I"/>
    <property type="match status" value="1"/>
</dbReference>
<dbReference type="InterPro" id="IPR001498">
    <property type="entry name" value="Impact_N"/>
</dbReference>
<sequence length="870" mass="94189">MTSRASSPPLEYTPLEELYAFLETNPELEPILSEIQALESIYLPENIRVWPISLSHPSSAYAKTRFEVVSSLQAPHEDVSLNILVTLLPSYPTSSAPQLQLLSRYIGAFSVDPELSGSVLRTYFSSLTGVAWSPGDIAVFDGIEHVRERATIWYQERLSEKTAGQLQREIEKESHTHETAPRAEEPLVKELAAPVELPVGVEFTVAEPIIDRKSVFIGRACKITHPNQVPAILAYLMTDKRITRAAHPIINAWRCTVDGILHQDNDDDGESAAGRGIAHLLQIMTQTTAFTLDQIDLNGNRRGMPWNKEVFLSKRRSMMPAQGAVKENADPSHPPDQVIGVMLIFARGRSALKSPAIARLRLTSPSLRLNPVLLARMASTITNFSAVKDQSLLKYQAFIAGQWVDAKDGGKIKVTNPATGEVLGTVPELGLEDTKKAIEVADEAFKTWSKTTAKERHDILQKMYRLMLDNADDLGLIITLENGKTLAEGKGENAYSASFVEWFAGEAVRTYGEVIPSPMLNLRNVVVKQPVGVAAILTPWNFPSAMIGRKLAPALAAGCTVVIKPPAETPFSALALAEIARRAGVPDGVINVVTTDKNIKEVGQELCESKIVKKVTFTGSTPVAKILSKQASSTLKKVSWEAGGNAAFIVFDDADIEKAVDGAIACKFRGSGQTCVCANRIYVQSSVYADFAARLAEKVDAFKLGNGIDPATTHGPLIHSRAVEKVEAHVNDAVSRGASVLVGGKRAELLGPNFFEPTVLADVPPDAALTDEETFGPVAALIKFETEDEVIRLANNSDVGLAGYFFSRDVGRVWRVAEALEVGMVGTNTGLISQAQVPFGGIKESGLGREGGPHGIDEYMNTKLIVFGGL</sequence>
<evidence type="ECO:0000256" key="3">
    <source>
        <dbReference type="ARBA" id="ARBA00009986"/>
    </source>
</evidence>
<dbReference type="InterPro" id="IPR006575">
    <property type="entry name" value="RWD_dom"/>
</dbReference>
<evidence type="ECO:0000256" key="9">
    <source>
        <dbReference type="ARBA" id="ARBA00050387"/>
    </source>
</evidence>
<dbReference type="SUPFAM" id="SSF53720">
    <property type="entry name" value="ALDH-like"/>
    <property type="match status" value="1"/>
</dbReference>
<dbReference type="InterPro" id="IPR016163">
    <property type="entry name" value="Ald_DH_C"/>
</dbReference>
<dbReference type="PROSITE" id="PS50908">
    <property type="entry name" value="RWD"/>
    <property type="match status" value="1"/>
</dbReference>
<keyword evidence="6" id="KW-0810">Translation regulation</keyword>
<comment type="subcellular location">
    <subcellularLocation>
        <location evidence="1">Cytoplasm</location>
    </subcellularLocation>
</comment>
<evidence type="ECO:0000256" key="2">
    <source>
        <dbReference type="ARBA" id="ARBA00005176"/>
    </source>
</evidence>
<evidence type="ECO:0000256" key="6">
    <source>
        <dbReference type="ARBA" id="ARBA00022845"/>
    </source>
</evidence>
<dbReference type="CDD" id="cd07103">
    <property type="entry name" value="ALDH_F5_SSADH_GabD"/>
    <property type="match status" value="1"/>
</dbReference>
<accession>A0A8H7HAK6</accession>
<dbReference type="InterPro" id="IPR016162">
    <property type="entry name" value="Ald_DH_N"/>
</dbReference>
<organism evidence="13 14">
    <name type="scientific">Rhizoctonia solani</name>
    <dbReference type="NCBI Taxonomy" id="456999"/>
    <lineage>
        <taxon>Eukaryota</taxon>
        <taxon>Fungi</taxon>
        <taxon>Dikarya</taxon>
        <taxon>Basidiomycota</taxon>
        <taxon>Agaricomycotina</taxon>
        <taxon>Agaricomycetes</taxon>
        <taxon>Cantharellales</taxon>
        <taxon>Ceratobasidiaceae</taxon>
        <taxon>Rhizoctonia</taxon>
    </lineage>
</organism>
<dbReference type="GO" id="GO:0009450">
    <property type="term" value="P:gamma-aminobutyric acid catabolic process"/>
    <property type="evidence" value="ECO:0007669"/>
    <property type="project" value="UniProtKB-UniPathway"/>
</dbReference>
<protein>
    <recommendedName>
        <fullName evidence="11">succinate-semialdehyde dehydrogenase [NAD(P)(+)]</fullName>
        <ecNumber evidence="11">1.2.1.16</ecNumber>
    </recommendedName>
</protein>
<dbReference type="Gene3D" id="3.40.309.10">
    <property type="entry name" value="Aldehyde Dehydrogenase, Chain A, domain 2"/>
    <property type="match status" value="1"/>
</dbReference>
<dbReference type="InterPro" id="IPR036956">
    <property type="entry name" value="Impact_N_sf"/>
</dbReference>
<evidence type="ECO:0000256" key="7">
    <source>
        <dbReference type="ARBA" id="ARBA00023002"/>
    </source>
</evidence>
<comment type="pathway">
    <text evidence="2">Amino-acid degradation; 4-aminobutanoate degradation.</text>
</comment>
<dbReference type="NCBIfam" id="TIGR01780">
    <property type="entry name" value="SSADH"/>
    <property type="match status" value="1"/>
</dbReference>
<evidence type="ECO:0000256" key="5">
    <source>
        <dbReference type="ARBA" id="ARBA00022491"/>
    </source>
</evidence>
<dbReference type="InterPro" id="IPR016161">
    <property type="entry name" value="Ald_DH/histidinol_DH"/>
</dbReference>
<dbReference type="Gene3D" id="3.30.230.30">
    <property type="entry name" value="Impact, N-terminal domain"/>
    <property type="match status" value="1"/>
</dbReference>
<name>A0A8H7HAK6_9AGAM</name>
<dbReference type="SUPFAM" id="SSF54211">
    <property type="entry name" value="Ribosomal protein S5 domain 2-like"/>
    <property type="match status" value="1"/>
</dbReference>
<dbReference type="PANTHER" id="PTHR43353">
    <property type="entry name" value="SUCCINATE-SEMIALDEHYDE DEHYDROGENASE, MITOCHONDRIAL"/>
    <property type="match status" value="1"/>
</dbReference>
<dbReference type="GO" id="GO:0005737">
    <property type="term" value="C:cytoplasm"/>
    <property type="evidence" value="ECO:0007669"/>
    <property type="project" value="UniProtKB-SubCell"/>
</dbReference>
<dbReference type="GO" id="GO:0004777">
    <property type="term" value="F:succinate-semialdehyde dehydrogenase (NAD+) activity"/>
    <property type="evidence" value="ECO:0007669"/>
    <property type="project" value="TreeGrafter"/>
</dbReference>
<evidence type="ECO:0000256" key="4">
    <source>
        <dbReference type="ARBA" id="ARBA00022490"/>
    </source>
</evidence>
<dbReference type="PANTHER" id="PTHR43353:SF5">
    <property type="entry name" value="SUCCINATE-SEMIALDEHYDE DEHYDROGENASE, MITOCHONDRIAL"/>
    <property type="match status" value="1"/>
</dbReference>
<dbReference type="Pfam" id="PF05773">
    <property type="entry name" value="RWD"/>
    <property type="match status" value="1"/>
</dbReference>
<evidence type="ECO:0000256" key="11">
    <source>
        <dbReference type="ARBA" id="ARBA00067047"/>
    </source>
</evidence>
<evidence type="ECO:0000256" key="8">
    <source>
        <dbReference type="ARBA" id="ARBA00023016"/>
    </source>
</evidence>
<keyword evidence="5" id="KW-0678">Repressor</keyword>
<comment type="catalytic activity">
    <reaction evidence="10">
        <text>succinate semialdehyde + NAD(+) + H2O = succinate + NADH + 2 H(+)</text>
        <dbReference type="Rhea" id="RHEA:13217"/>
        <dbReference type="ChEBI" id="CHEBI:15377"/>
        <dbReference type="ChEBI" id="CHEBI:15378"/>
        <dbReference type="ChEBI" id="CHEBI:30031"/>
        <dbReference type="ChEBI" id="CHEBI:57540"/>
        <dbReference type="ChEBI" id="CHEBI:57706"/>
        <dbReference type="ChEBI" id="CHEBI:57945"/>
        <dbReference type="EC" id="1.2.1.16"/>
    </reaction>
</comment>
<dbReference type="GO" id="GO:0006417">
    <property type="term" value="P:regulation of translation"/>
    <property type="evidence" value="ECO:0007669"/>
    <property type="project" value="UniProtKB-KW"/>
</dbReference>
<dbReference type="InterPro" id="IPR050740">
    <property type="entry name" value="Aldehyde_DH_Superfamily"/>
</dbReference>
<dbReference type="InterPro" id="IPR010102">
    <property type="entry name" value="Succ_semiAld_DH"/>
</dbReference>
<comment type="similarity">
    <text evidence="3">Belongs to the aldehyde dehydrogenase family.</text>
</comment>
<dbReference type="InterPro" id="IPR016135">
    <property type="entry name" value="UBQ-conjugating_enzyme/RWD"/>
</dbReference>
<gene>
    <name evidence="13" type="ORF">RHS04_03263</name>
</gene>
<keyword evidence="4" id="KW-0963">Cytoplasm</keyword>
<reference evidence="13" key="1">
    <citation type="submission" date="2020-09" db="EMBL/GenBank/DDBJ databases">
        <title>Comparative genome analyses of four rice-infecting Rhizoctonia solani isolates reveal extensive enrichment of homogalacturonan modification genes.</title>
        <authorList>
            <person name="Lee D.-Y."/>
            <person name="Jeon J."/>
            <person name="Kim K.-T."/>
            <person name="Cheong K."/>
            <person name="Song H."/>
            <person name="Choi G."/>
            <person name="Ko J."/>
            <person name="Opiyo S.O."/>
            <person name="Zuo S."/>
            <person name="Madhav S."/>
            <person name="Lee Y.-H."/>
            <person name="Wang G.-L."/>
        </authorList>
    </citation>
    <scope>NUCLEOTIDE SEQUENCE</scope>
    <source>
        <strain evidence="13">AG1-IA YN-7</strain>
    </source>
</reference>